<dbReference type="GO" id="GO:0016226">
    <property type="term" value="P:iron-sulfur cluster assembly"/>
    <property type="evidence" value="ECO:0007669"/>
    <property type="project" value="InterPro"/>
</dbReference>
<sequence>MDTAYATLERVNTPPAQTWNYLKIDEATLRLPVPTSTGEVPARLPQLFGTVEDGIGPEATQWVERSAGDSHYIEVPRNAVRERPIVLEAEAARGAVRDTGVMLREGSEATVVLVSRGTNDAETTSANLARIVCEGNVRLTVVEIVALGEGGTHLEGLGIAAGAHTTVKLRQYALGGRNVALGLGVSLLGDGARLELETRYFARGQERLDVNHVVRQRGHDTRADLHARGLLDDGAHKTMRETIDLAHGAKGSRGNETETVLVLGDDVVNKTLPIILCDEDDVQGNHGASIGSVGPEQLGYLANRGLAEDEAYALHARAIFDDAVIHARCDTGRDAVLTRARAVLGDEIAGDLAEALEL</sequence>
<dbReference type="SUPFAM" id="SSF101960">
    <property type="entry name" value="Stabilizer of iron transporter SufD"/>
    <property type="match status" value="1"/>
</dbReference>
<dbReference type="PATRIC" id="fig|1125712.3.peg.1523"/>
<comment type="caution">
    <text evidence="3">The sequence shown here is derived from an EMBL/GenBank/DDBJ whole genome shotgun (WGS) entry which is preliminary data.</text>
</comment>
<gene>
    <name evidence="3" type="ORF">HMPREF1316_1809</name>
</gene>
<reference evidence="3 4" key="1">
    <citation type="submission" date="2013-08" db="EMBL/GenBank/DDBJ databases">
        <authorList>
            <person name="Durkin A.S."/>
            <person name="Haft D.R."/>
            <person name="McCorrison J."/>
            <person name="Torralba M."/>
            <person name="Gillis M."/>
            <person name="Haft D.H."/>
            <person name="Methe B."/>
            <person name="Sutton G."/>
            <person name="Nelson K.E."/>
        </authorList>
    </citation>
    <scope>NUCLEOTIDE SEQUENCE [LARGE SCALE GENOMIC DNA]</scope>
    <source>
        <strain evidence="3 4">F0195</strain>
    </source>
</reference>
<organism evidence="3 4">
    <name type="scientific">Olsenella profusa F0195</name>
    <dbReference type="NCBI Taxonomy" id="1125712"/>
    <lineage>
        <taxon>Bacteria</taxon>
        <taxon>Bacillati</taxon>
        <taxon>Actinomycetota</taxon>
        <taxon>Coriobacteriia</taxon>
        <taxon>Coriobacteriales</taxon>
        <taxon>Atopobiaceae</taxon>
        <taxon>Olsenella</taxon>
    </lineage>
</organism>
<dbReference type="STRING" id="1125712.HMPREF1316_1809"/>
<dbReference type="PANTHER" id="PTHR30508:SF1">
    <property type="entry name" value="UPF0051 PROTEIN ABCI8, CHLOROPLASTIC-RELATED"/>
    <property type="match status" value="1"/>
</dbReference>
<keyword evidence="4" id="KW-1185">Reference proteome</keyword>
<dbReference type="Pfam" id="PF01458">
    <property type="entry name" value="SUFBD_core"/>
    <property type="match status" value="1"/>
</dbReference>
<evidence type="ECO:0000313" key="4">
    <source>
        <dbReference type="Proteomes" id="UP000016638"/>
    </source>
</evidence>
<protein>
    <submittedName>
        <fullName evidence="3">SufB/sufD domain protein</fullName>
    </submittedName>
</protein>
<evidence type="ECO:0000313" key="3">
    <source>
        <dbReference type="EMBL" id="ERL07871.1"/>
    </source>
</evidence>
<evidence type="ECO:0000256" key="1">
    <source>
        <dbReference type="ARBA" id="ARBA00043967"/>
    </source>
</evidence>
<dbReference type="RefSeq" id="WP_021726381.1">
    <property type="nucleotide sequence ID" value="NZ_AWEZ01000050.1"/>
</dbReference>
<feature type="domain" description="SUF system FeS cluster assembly SufBD core" evidence="2">
    <location>
        <begin position="92"/>
        <end position="316"/>
    </location>
</feature>
<dbReference type="InterPro" id="IPR037284">
    <property type="entry name" value="SUF_FeS_clus_asmbl_SufBD_sf"/>
</dbReference>
<dbReference type="Proteomes" id="UP000016638">
    <property type="component" value="Unassembled WGS sequence"/>
</dbReference>
<comment type="similarity">
    <text evidence="1">Belongs to the iron-sulfur cluster assembly SufBD family.</text>
</comment>
<accession>U2V5F7</accession>
<dbReference type="PANTHER" id="PTHR30508">
    <property type="entry name" value="FES CLUSTER ASSEMBLY PROTEIN SUF"/>
    <property type="match status" value="1"/>
</dbReference>
<dbReference type="InterPro" id="IPR055346">
    <property type="entry name" value="Fe-S_cluster_assembly_SufBD"/>
</dbReference>
<name>U2V5F7_9ACTN</name>
<dbReference type="EMBL" id="AWEZ01000050">
    <property type="protein sequence ID" value="ERL07871.1"/>
    <property type="molecule type" value="Genomic_DNA"/>
</dbReference>
<dbReference type="AlphaFoldDB" id="U2V5F7"/>
<dbReference type="InterPro" id="IPR000825">
    <property type="entry name" value="SUF_FeS_clus_asmbl_SufBD_core"/>
</dbReference>
<proteinExistence type="inferred from homology"/>
<dbReference type="OrthoDB" id="9803529at2"/>
<dbReference type="eggNOG" id="COG0719">
    <property type="taxonomic scope" value="Bacteria"/>
</dbReference>
<evidence type="ECO:0000259" key="2">
    <source>
        <dbReference type="Pfam" id="PF01458"/>
    </source>
</evidence>